<sequence>MYIPSKPDRYGLKVIAMCDFKTFYTCNTIPYLGKELRNSNVSIQTQYVLKLPEPIYNTNRNIMAGNWFTSYGFDNKLSENNLILVGTLRKSKANILSELLETKRKPTLSSQFVFDELSTLVSFVPKKKKKNFYNENKGGVDTLDQHCHSKTVSRKTKRWPLKVFYGMLEHCRRKFIYNL</sequence>
<dbReference type="PANTHER" id="PTHR46599:SF6">
    <property type="entry name" value="DUAL SPECIFICITY PHOSPHATASE 26"/>
    <property type="match status" value="1"/>
</dbReference>
<dbReference type="Pfam" id="PF13843">
    <property type="entry name" value="DDE_Tnp_1_7"/>
    <property type="match status" value="1"/>
</dbReference>
<dbReference type="InterPro" id="IPR029526">
    <property type="entry name" value="PGBD"/>
</dbReference>
<gene>
    <name evidence="2" type="ORF">WH47_08389</name>
</gene>
<proteinExistence type="predicted"/>
<dbReference type="OrthoDB" id="8123139at2759"/>
<evidence type="ECO:0000259" key="1">
    <source>
        <dbReference type="Pfam" id="PF13843"/>
    </source>
</evidence>
<dbReference type="STRING" id="597456.A0A0L7RH12"/>
<dbReference type="EMBL" id="KQ414594">
    <property type="protein sequence ID" value="KOC70128.1"/>
    <property type="molecule type" value="Genomic_DNA"/>
</dbReference>
<name>A0A0L7RH12_9HYME</name>
<protein>
    <recommendedName>
        <fullName evidence="1">PiggyBac transposable element-derived protein domain-containing protein</fullName>
    </recommendedName>
</protein>
<evidence type="ECO:0000313" key="3">
    <source>
        <dbReference type="Proteomes" id="UP000053825"/>
    </source>
</evidence>
<keyword evidence="3" id="KW-1185">Reference proteome</keyword>
<accession>A0A0L7RH12</accession>
<organism evidence="2 3">
    <name type="scientific">Habropoda laboriosa</name>
    <dbReference type="NCBI Taxonomy" id="597456"/>
    <lineage>
        <taxon>Eukaryota</taxon>
        <taxon>Metazoa</taxon>
        <taxon>Ecdysozoa</taxon>
        <taxon>Arthropoda</taxon>
        <taxon>Hexapoda</taxon>
        <taxon>Insecta</taxon>
        <taxon>Pterygota</taxon>
        <taxon>Neoptera</taxon>
        <taxon>Endopterygota</taxon>
        <taxon>Hymenoptera</taxon>
        <taxon>Apocrita</taxon>
        <taxon>Aculeata</taxon>
        <taxon>Apoidea</taxon>
        <taxon>Anthophila</taxon>
        <taxon>Apidae</taxon>
        <taxon>Habropoda</taxon>
    </lineage>
</organism>
<dbReference type="Proteomes" id="UP000053825">
    <property type="component" value="Unassembled WGS sequence"/>
</dbReference>
<evidence type="ECO:0000313" key="2">
    <source>
        <dbReference type="EMBL" id="KOC70128.1"/>
    </source>
</evidence>
<dbReference type="PANTHER" id="PTHR46599">
    <property type="entry name" value="PIGGYBAC TRANSPOSABLE ELEMENT-DERIVED PROTEIN 4"/>
    <property type="match status" value="1"/>
</dbReference>
<reference evidence="2 3" key="1">
    <citation type="submission" date="2015-07" db="EMBL/GenBank/DDBJ databases">
        <title>The genome of Habropoda laboriosa.</title>
        <authorList>
            <person name="Pan H."/>
            <person name="Kapheim K."/>
        </authorList>
    </citation>
    <scope>NUCLEOTIDE SEQUENCE [LARGE SCALE GENOMIC DNA]</scope>
    <source>
        <strain evidence="2">0110345459</strain>
    </source>
</reference>
<feature type="domain" description="PiggyBac transposable element-derived protein" evidence="1">
    <location>
        <begin position="2"/>
        <end position="128"/>
    </location>
</feature>
<dbReference type="AlphaFoldDB" id="A0A0L7RH12"/>